<dbReference type="AlphaFoldDB" id="A0A085N2H6"/>
<accession>A0A085N2H6</accession>
<dbReference type="Proteomes" id="UP000030764">
    <property type="component" value="Unassembled WGS sequence"/>
</dbReference>
<dbReference type="EMBL" id="KL367568">
    <property type="protein sequence ID" value="KFD63672.1"/>
    <property type="molecule type" value="Genomic_DNA"/>
</dbReference>
<feature type="non-terminal residue" evidence="3">
    <location>
        <position position="40"/>
    </location>
</feature>
<gene>
    <name evidence="2" type="ORF">M513_13885</name>
    <name evidence="3" type="ORF">M514_13885</name>
</gene>
<dbReference type="EMBL" id="KL363619">
    <property type="protein sequence ID" value="KFD45237.1"/>
    <property type="molecule type" value="Genomic_DNA"/>
</dbReference>
<keyword evidence="1" id="KW-0472">Membrane</keyword>
<keyword evidence="1" id="KW-0812">Transmembrane</keyword>
<evidence type="ECO:0000256" key="1">
    <source>
        <dbReference type="SAM" id="Phobius"/>
    </source>
</evidence>
<protein>
    <submittedName>
        <fullName evidence="3">Uncharacterized protein</fullName>
    </submittedName>
</protein>
<feature type="non-terminal residue" evidence="3">
    <location>
        <position position="1"/>
    </location>
</feature>
<name>A0A085N2H6_9BILA</name>
<sequence>WIVVVSFIGCIGSVIVAYCGFVFNVSLLLQWSSKFSPFKV</sequence>
<organism evidence="3">
    <name type="scientific">Trichuris suis</name>
    <name type="common">pig whipworm</name>
    <dbReference type="NCBI Taxonomy" id="68888"/>
    <lineage>
        <taxon>Eukaryota</taxon>
        <taxon>Metazoa</taxon>
        <taxon>Ecdysozoa</taxon>
        <taxon>Nematoda</taxon>
        <taxon>Enoplea</taxon>
        <taxon>Dorylaimia</taxon>
        <taxon>Trichinellida</taxon>
        <taxon>Trichuridae</taxon>
        <taxon>Trichuris</taxon>
    </lineage>
</organism>
<feature type="transmembrane region" description="Helical" evidence="1">
    <location>
        <begin position="6"/>
        <end position="29"/>
    </location>
</feature>
<dbReference type="Proteomes" id="UP000030758">
    <property type="component" value="Unassembled WGS sequence"/>
</dbReference>
<proteinExistence type="predicted"/>
<evidence type="ECO:0000313" key="4">
    <source>
        <dbReference type="Proteomes" id="UP000030764"/>
    </source>
</evidence>
<evidence type="ECO:0000313" key="3">
    <source>
        <dbReference type="EMBL" id="KFD63672.1"/>
    </source>
</evidence>
<reference evidence="3 4" key="1">
    <citation type="journal article" date="2014" name="Nat. Genet.">
        <title>Genome and transcriptome of the porcine whipworm Trichuris suis.</title>
        <authorList>
            <person name="Jex A.R."/>
            <person name="Nejsum P."/>
            <person name="Schwarz E.M."/>
            <person name="Hu L."/>
            <person name="Young N.D."/>
            <person name="Hall R.S."/>
            <person name="Korhonen P.K."/>
            <person name="Liao S."/>
            <person name="Thamsborg S."/>
            <person name="Xia J."/>
            <person name="Xu P."/>
            <person name="Wang S."/>
            <person name="Scheerlinck J.P."/>
            <person name="Hofmann A."/>
            <person name="Sternberg P.W."/>
            <person name="Wang J."/>
            <person name="Gasser R.B."/>
        </authorList>
    </citation>
    <scope>NUCLEOTIDE SEQUENCE [LARGE SCALE GENOMIC DNA]</scope>
    <source>
        <strain evidence="3">DCEP-RM93F</strain>
        <strain evidence="2">DCEP-RM93M</strain>
    </source>
</reference>
<evidence type="ECO:0000313" key="2">
    <source>
        <dbReference type="EMBL" id="KFD45237.1"/>
    </source>
</evidence>
<keyword evidence="4" id="KW-1185">Reference proteome</keyword>
<keyword evidence="1" id="KW-1133">Transmembrane helix</keyword>